<accession>A0A0H3M612</accession>
<feature type="transmembrane region" description="Helical" evidence="2">
    <location>
        <begin position="39"/>
        <end position="63"/>
    </location>
</feature>
<feature type="compositionally biased region" description="Polar residues" evidence="1">
    <location>
        <begin position="301"/>
        <end position="312"/>
    </location>
</feature>
<feature type="region of interest" description="Disordered" evidence="1">
    <location>
        <begin position="216"/>
        <end position="235"/>
    </location>
</feature>
<dbReference type="GeneID" id="33058084"/>
<keyword evidence="2" id="KW-0472">Membrane</keyword>
<dbReference type="KEGG" id="eru:Erum3570"/>
<keyword evidence="2" id="KW-0812">Transmembrane</keyword>
<gene>
    <name evidence="3" type="ordered locus">ERWE_CDS_03640</name>
</gene>
<feature type="region of interest" description="Disordered" evidence="1">
    <location>
        <begin position="242"/>
        <end position="262"/>
    </location>
</feature>
<evidence type="ECO:0000313" key="3">
    <source>
        <dbReference type="EMBL" id="CAI26858.1"/>
    </source>
</evidence>
<keyword evidence="2" id="KW-1133">Transmembrane helix</keyword>
<feature type="compositionally biased region" description="Polar residues" evidence="1">
    <location>
        <begin position="172"/>
        <end position="191"/>
    </location>
</feature>
<feature type="compositionally biased region" description="Basic and acidic residues" evidence="1">
    <location>
        <begin position="96"/>
        <end position="130"/>
    </location>
</feature>
<reference evidence="3 4" key="1">
    <citation type="journal article" date="2006" name="J. Bacteriol.">
        <title>Comparative genomic analysis of three strains of Ehrlichia ruminantium reveals an active process of genome size plasticity.</title>
        <authorList>
            <person name="Frutos R."/>
            <person name="Viari A."/>
            <person name="Ferraz C."/>
            <person name="Morgat A."/>
            <person name="Eychenie S."/>
            <person name="Kandassami Y."/>
            <person name="Chantal I."/>
            <person name="Bensaid A."/>
            <person name="Coissac E."/>
            <person name="Vachiery N."/>
            <person name="Demaille J."/>
            <person name="Martinez D."/>
        </authorList>
    </citation>
    <scope>NUCLEOTIDE SEQUENCE [LARGE SCALE GENOMIC DNA]</scope>
    <source>
        <strain evidence="3 4">Welgevonden</strain>
    </source>
</reference>
<feature type="compositionally biased region" description="Basic and acidic residues" evidence="1">
    <location>
        <begin position="216"/>
        <end position="231"/>
    </location>
</feature>
<protein>
    <submittedName>
        <fullName evidence="3">Uncharacterized protein</fullName>
    </submittedName>
</protein>
<name>A0A0H3M612_EHRRW</name>
<feature type="compositionally biased region" description="Basic and acidic residues" evidence="1">
    <location>
        <begin position="313"/>
        <end position="344"/>
    </location>
</feature>
<dbReference type="EMBL" id="CR925678">
    <property type="protein sequence ID" value="CAI26858.1"/>
    <property type="molecule type" value="Genomic_DNA"/>
</dbReference>
<feature type="transmembrane region" description="Helical" evidence="2">
    <location>
        <begin position="6"/>
        <end position="27"/>
    </location>
</feature>
<keyword evidence="4" id="KW-1185">Reference proteome</keyword>
<feature type="compositionally biased region" description="Basic residues" evidence="1">
    <location>
        <begin position="367"/>
        <end position="376"/>
    </location>
</feature>
<evidence type="ECO:0000313" key="4">
    <source>
        <dbReference type="Proteomes" id="UP000001021"/>
    </source>
</evidence>
<dbReference type="HOGENOM" id="CLU_735158_0_0_5"/>
<dbReference type="RefSeq" id="WP_011155038.1">
    <property type="nucleotide sequence ID" value="NC_005295.2"/>
</dbReference>
<feature type="region of interest" description="Disordered" evidence="1">
    <location>
        <begin position="300"/>
        <end position="376"/>
    </location>
</feature>
<dbReference type="AlphaFoldDB" id="A0A0H3M612"/>
<organism evidence="3 4">
    <name type="scientific">Ehrlichia ruminantium (strain Welgevonden)</name>
    <dbReference type="NCBI Taxonomy" id="254945"/>
    <lineage>
        <taxon>Bacteria</taxon>
        <taxon>Pseudomonadati</taxon>
        <taxon>Pseudomonadota</taxon>
        <taxon>Alphaproteobacteria</taxon>
        <taxon>Rickettsiales</taxon>
        <taxon>Anaplasmataceae</taxon>
        <taxon>Ehrlichia</taxon>
    </lineage>
</organism>
<evidence type="ECO:0000256" key="2">
    <source>
        <dbReference type="SAM" id="Phobius"/>
    </source>
</evidence>
<evidence type="ECO:0000256" key="1">
    <source>
        <dbReference type="SAM" id="MobiDB-lite"/>
    </source>
</evidence>
<feature type="region of interest" description="Disordered" evidence="1">
    <location>
        <begin position="96"/>
        <end position="205"/>
    </location>
</feature>
<dbReference type="Proteomes" id="UP000001021">
    <property type="component" value="Chromosome"/>
</dbReference>
<dbReference type="KEGG" id="erw:ERWE_CDS_03640"/>
<proteinExistence type="predicted"/>
<sequence>MQLKNYKLSTIGTCVTIIIGKAIGIGLSCSQDLPIGARIGIICATAVCSVIASILVSVVLTFYNKHKINKLYTTLTEAKQAKLEDIPLDVIDTSQKDKLSDKSEDKGEDKSEESQKTSDVDKPDMGKDDDIVSTFKGSIPEPASKDQELLGEQVARGQTADIPVSKDEKLSTESNIDGDNNSVNISTSGLNATHEDQKLSSEQTVKQQIVGIPISKDKKLSAESNDGHNDVADASISGIVQQTSDGQKLSDHTTDQQQVKNIISTPVSATKTVQEEKSIKSLADAASILMRKQRKILHVQSDGTYNTYTSEVQMRESDKISKDSKKSHDKADEPDVKNKLKEPESPSIELDEQMFNSNVGRLQMSRASKKSQGRYA</sequence>